<name>A0A5C8KB87_9BACT</name>
<dbReference type="InterPro" id="IPR014883">
    <property type="entry name" value="VRR_NUC"/>
</dbReference>
<feature type="domain" description="VRR-NUC" evidence="4">
    <location>
        <begin position="3"/>
        <end position="103"/>
    </location>
</feature>
<evidence type="ECO:0000256" key="1">
    <source>
        <dbReference type="ARBA" id="ARBA00001946"/>
    </source>
</evidence>
<organism evidence="5 6">
    <name type="scientific">Pontibacter qinzhouensis</name>
    <dbReference type="NCBI Taxonomy" id="2603253"/>
    <lineage>
        <taxon>Bacteria</taxon>
        <taxon>Pseudomonadati</taxon>
        <taxon>Bacteroidota</taxon>
        <taxon>Cytophagia</taxon>
        <taxon>Cytophagales</taxon>
        <taxon>Hymenobacteraceae</taxon>
        <taxon>Pontibacter</taxon>
    </lineage>
</organism>
<dbReference type="AlphaFoldDB" id="A0A5C8KB87"/>
<protein>
    <submittedName>
        <fullName evidence="5">VRR-NUC domain-containing protein</fullName>
    </submittedName>
</protein>
<dbReference type="SMART" id="SM00990">
    <property type="entry name" value="VRR_NUC"/>
    <property type="match status" value="1"/>
</dbReference>
<proteinExistence type="predicted"/>
<keyword evidence="3" id="KW-0378">Hydrolase</keyword>
<evidence type="ECO:0000259" key="4">
    <source>
        <dbReference type="SMART" id="SM00990"/>
    </source>
</evidence>
<evidence type="ECO:0000256" key="3">
    <source>
        <dbReference type="ARBA" id="ARBA00022801"/>
    </source>
</evidence>
<evidence type="ECO:0000256" key="2">
    <source>
        <dbReference type="ARBA" id="ARBA00022722"/>
    </source>
</evidence>
<keyword evidence="6" id="KW-1185">Reference proteome</keyword>
<comment type="caution">
    <text evidence="5">The sequence shown here is derived from an EMBL/GenBank/DDBJ whole genome shotgun (WGS) entry which is preliminary data.</text>
</comment>
<dbReference type="GO" id="GO:0004518">
    <property type="term" value="F:nuclease activity"/>
    <property type="evidence" value="ECO:0007669"/>
    <property type="project" value="UniProtKB-KW"/>
</dbReference>
<sequence length="121" mass="14032">MKNNPSEIQLQASVFQKLWNEYPETRYSFFAVPNGGTRNPIEAMQLKASGLVPGVADTILLWNGKAYAAEFKTLKGKLRDAQIKFREQCERQNIPYVVIRTEEQFWEWILPIIDQRNQISA</sequence>
<dbReference type="Pfam" id="PF08774">
    <property type="entry name" value="VRR_NUC"/>
    <property type="match status" value="1"/>
</dbReference>
<reference evidence="5 6" key="1">
    <citation type="submission" date="2019-08" db="EMBL/GenBank/DDBJ databases">
        <authorList>
            <person name="Shi S."/>
        </authorList>
    </citation>
    <scope>NUCLEOTIDE SEQUENCE [LARGE SCALE GENOMIC DNA]</scope>
    <source>
        <strain evidence="5 6">GY10130</strain>
    </source>
</reference>
<dbReference type="InterPro" id="IPR011856">
    <property type="entry name" value="tRNA_endonuc-like_dom_sf"/>
</dbReference>
<dbReference type="EMBL" id="VRTY01000003">
    <property type="protein sequence ID" value="TXK52359.1"/>
    <property type="molecule type" value="Genomic_DNA"/>
</dbReference>
<accession>A0A5C8KB87</accession>
<comment type="cofactor">
    <cofactor evidence="1">
        <name>Mg(2+)</name>
        <dbReference type="ChEBI" id="CHEBI:18420"/>
    </cofactor>
</comment>
<dbReference type="OrthoDB" id="1272564at2"/>
<gene>
    <name evidence="5" type="ORF">FVR03_01195</name>
</gene>
<dbReference type="GO" id="GO:0003676">
    <property type="term" value="F:nucleic acid binding"/>
    <property type="evidence" value="ECO:0007669"/>
    <property type="project" value="InterPro"/>
</dbReference>
<dbReference type="GO" id="GO:0016788">
    <property type="term" value="F:hydrolase activity, acting on ester bonds"/>
    <property type="evidence" value="ECO:0007669"/>
    <property type="project" value="InterPro"/>
</dbReference>
<dbReference type="Gene3D" id="3.40.1350.10">
    <property type="match status" value="1"/>
</dbReference>
<evidence type="ECO:0000313" key="5">
    <source>
        <dbReference type="EMBL" id="TXK52359.1"/>
    </source>
</evidence>
<dbReference type="Proteomes" id="UP000321926">
    <property type="component" value="Unassembled WGS sequence"/>
</dbReference>
<dbReference type="RefSeq" id="WP_147919931.1">
    <property type="nucleotide sequence ID" value="NZ_VRTY01000003.1"/>
</dbReference>
<keyword evidence="2" id="KW-0540">Nuclease</keyword>
<evidence type="ECO:0000313" key="6">
    <source>
        <dbReference type="Proteomes" id="UP000321926"/>
    </source>
</evidence>